<dbReference type="OrthoDB" id="4255448at2"/>
<protein>
    <recommendedName>
        <fullName evidence="3">DUF4352 domain-containing protein</fullName>
    </recommendedName>
</protein>
<organism evidence="1 2">
    <name type="scientific">Streptomyces actuosus</name>
    <dbReference type="NCBI Taxonomy" id="1885"/>
    <lineage>
        <taxon>Bacteria</taxon>
        <taxon>Bacillati</taxon>
        <taxon>Actinomycetota</taxon>
        <taxon>Actinomycetes</taxon>
        <taxon>Kitasatosporales</taxon>
        <taxon>Streptomycetaceae</taxon>
        <taxon>Streptomyces</taxon>
    </lineage>
</organism>
<proteinExistence type="predicted"/>
<sequence>MDEPNVVGDWQEYDEHAGLRVRVHGLEAAEPPRGRDDAAEGLTYFRLRVVVENRGPERFGIHLEDGQIDVRIGPDGESAFIDWRNSQFIEGFDVYPLRRATAVLYAAGPEAALGQVDVQIQLRVDDEWAERRLWTGGLGLTVQPAHVPAGAGRDCLAHQVSNFLRDQAEEGTA</sequence>
<reference evidence="1 2" key="1">
    <citation type="submission" date="2018-06" db="EMBL/GenBank/DDBJ databases">
        <title>The complete genome sequence of a nosiheptide producer Streptomyces actuosus ATCC 25421: deducing the ability of producing a new class III lantibiotics.</title>
        <authorList>
            <person name="Liu W."/>
            <person name="Sun F."/>
            <person name="Hu Y."/>
        </authorList>
    </citation>
    <scope>NUCLEOTIDE SEQUENCE [LARGE SCALE GENOMIC DNA]</scope>
    <source>
        <strain evidence="1 2">ATCC 25421</strain>
    </source>
</reference>
<accession>A0A2U9NVI2</accession>
<dbReference type="Proteomes" id="UP000247634">
    <property type="component" value="Chromosome"/>
</dbReference>
<keyword evidence="2" id="KW-1185">Reference proteome</keyword>
<dbReference type="RefSeq" id="WP_110626238.1">
    <property type="nucleotide sequence ID" value="NZ_CP029788.1"/>
</dbReference>
<name>A0A2U9NVI2_STRAS</name>
<dbReference type="KEGG" id="sact:DMT42_02540"/>
<dbReference type="EMBL" id="CP029788">
    <property type="protein sequence ID" value="AWT41302.1"/>
    <property type="molecule type" value="Genomic_DNA"/>
</dbReference>
<dbReference type="AlphaFoldDB" id="A0A2U9NVI2"/>
<evidence type="ECO:0008006" key="3">
    <source>
        <dbReference type="Google" id="ProtNLM"/>
    </source>
</evidence>
<gene>
    <name evidence="1" type="ORF">DMT42_02540</name>
</gene>
<evidence type="ECO:0000313" key="2">
    <source>
        <dbReference type="Proteomes" id="UP000247634"/>
    </source>
</evidence>
<evidence type="ECO:0000313" key="1">
    <source>
        <dbReference type="EMBL" id="AWT41302.1"/>
    </source>
</evidence>